<dbReference type="OMA" id="HTPQRWD"/>
<feature type="domain" description="Peptidase M13 N-terminal" evidence="11">
    <location>
        <begin position="58"/>
        <end position="470"/>
    </location>
</feature>
<evidence type="ECO:0000256" key="8">
    <source>
        <dbReference type="ARBA" id="ARBA00023049"/>
    </source>
</evidence>
<dbReference type="SMR" id="B4JSD1"/>
<dbReference type="eggNOG" id="KOG3624">
    <property type="taxonomic scope" value="Eukaryota"/>
</dbReference>
<dbReference type="InterPro" id="IPR018497">
    <property type="entry name" value="Peptidase_M13_C"/>
</dbReference>
<dbReference type="CDD" id="cd08662">
    <property type="entry name" value="M13"/>
    <property type="match status" value="1"/>
</dbReference>
<evidence type="ECO:0000256" key="9">
    <source>
        <dbReference type="SAM" id="MobiDB-lite"/>
    </source>
</evidence>
<evidence type="ECO:0000256" key="1">
    <source>
        <dbReference type="ARBA" id="ARBA00001947"/>
    </source>
</evidence>
<keyword evidence="5" id="KW-0479">Metal-binding</keyword>
<dbReference type="PANTHER" id="PTHR11733:SF240">
    <property type="entry name" value="GH14155P-RELATED"/>
    <property type="match status" value="1"/>
</dbReference>
<dbReference type="PANTHER" id="PTHR11733">
    <property type="entry name" value="ZINC METALLOPROTEASE FAMILY M13 NEPRILYSIN-RELATED"/>
    <property type="match status" value="1"/>
</dbReference>
<evidence type="ECO:0000256" key="7">
    <source>
        <dbReference type="ARBA" id="ARBA00022833"/>
    </source>
</evidence>
<dbReference type="InterPro" id="IPR008753">
    <property type="entry name" value="Peptidase_M13_N"/>
</dbReference>
<evidence type="ECO:0000256" key="2">
    <source>
        <dbReference type="ARBA" id="ARBA00004401"/>
    </source>
</evidence>
<feature type="compositionally biased region" description="Basic and acidic residues" evidence="9">
    <location>
        <begin position="23"/>
        <end position="37"/>
    </location>
</feature>
<dbReference type="Pfam" id="PF01431">
    <property type="entry name" value="Peptidase_M13"/>
    <property type="match status" value="1"/>
</dbReference>
<dbReference type="Gene3D" id="3.40.390.10">
    <property type="entry name" value="Collagenase (Catalytic Domain)"/>
    <property type="match status" value="2"/>
</dbReference>
<dbReference type="InterPro" id="IPR042089">
    <property type="entry name" value="Peptidase_M13_dom_2"/>
</dbReference>
<reference evidence="12 13" key="1">
    <citation type="journal article" date="2007" name="Nature">
        <title>Evolution of genes and genomes on the Drosophila phylogeny.</title>
        <authorList>
            <consortium name="Drosophila 12 Genomes Consortium"/>
            <person name="Clark A.G."/>
            <person name="Eisen M.B."/>
            <person name="Smith D.R."/>
            <person name="Bergman C.M."/>
            <person name="Oliver B."/>
            <person name="Markow T.A."/>
            <person name="Kaufman T.C."/>
            <person name="Kellis M."/>
            <person name="Gelbart W."/>
            <person name="Iyer V.N."/>
            <person name="Pollard D.A."/>
            <person name="Sackton T.B."/>
            <person name="Larracuente A.M."/>
            <person name="Singh N.D."/>
            <person name="Abad J.P."/>
            <person name="Abt D.N."/>
            <person name="Adryan B."/>
            <person name="Aguade M."/>
            <person name="Akashi H."/>
            <person name="Anderson W.W."/>
            <person name="Aquadro C.F."/>
            <person name="Ardell D.H."/>
            <person name="Arguello R."/>
            <person name="Artieri C.G."/>
            <person name="Barbash D.A."/>
            <person name="Barker D."/>
            <person name="Barsanti P."/>
            <person name="Batterham P."/>
            <person name="Batzoglou S."/>
            <person name="Begun D."/>
            <person name="Bhutkar A."/>
            <person name="Blanco E."/>
            <person name="Bosak S.A."/>
            <person name="Bradley R.K."/>
            <person name="Brand A.D."/>
            <person name="Brent M.R."/>
            <person name="Brooks A.N."/>
            <person name="Brown R.H."/>
            <person name="Butlin R.K."/>
            <person name="Caggese C."/>
            <person name="Calvi B.R."/>
            <person name="Bernardo de Carvalho A."/>
            <person name="Caspi A."/>
            <person name="Castrezana S."/>
            <person name="Celniker S.E."/>
            <person name="Chang J.L."/>
            <person name="Chapple C."/>
            <person name="Chatterji S."/>
            <person name="Chinwalla A."/>
            <person name="Civetta A."/>
            <person name="Clifton S.W."/>
            <person name="Comeron J.M."/>
            <person name="Costello J.C."/>
            <person name="Coyne J.A."/>
            <person name="Daub J."/>
            <person name="David R.G."/>
            <person name="Delcher A.L."/>
            <person name="Delehaunty K."/>
            <person name="Do C.B."/>
            <person name="Ebling H."/>
            <person name="Edwards K."/>
            <person name="Eickbush T."/>
            <person name="Evans J.D."/>
            <person name="Filipski A."/>
            <person name="Findeiss S."/>
            <person name="Freyhult E."/>
            <person name="Fulton L."/>
            <person name="Fulton R."/>
            <person name="Garcia A.C."/>
            <person name="Gardiner A."/>
            <person name="Garfield D.A."/>
            <person name="Garvin B.E."/>
            <person name="Gibson G."/>
            <person name="Gilbert D."/>
            <person name="Gnerre S."/>
            <person name="Godfrey J."/>
            <person name="Good R."/>
            <person name="Gotea V."/>
            <person name="Gravely B."/>
            <person name="Greenberg A.J."/>
            <person name="Griffiths-Jones S."/>
            <person name="Gross S."/>
            <person name="Guigo R."/>
            <person name="Gustafson E.A."/>
            <person name="Haerty W."/>
            <person name="Hahn M.W."/>
            <person name="Halligan D.L."/>
            <person name="Halpern A.L."/>
            <person name="Halter G.M."/>
            <person name="Han M.V."/>
            <person name="Heger A."/>
            <person name="Hillier L."/>
            <person name="Hinrichs A.S."/>
            <person name="Holmes I."/>
            <person name="Hoskins R.A."/>
            <person name="Hubisz M.J."/>
            <person name="Hultmark D."/>
            <person name="Huntley M.A."/>
            <person name="Jaffe D.B."/>
            <person name="Jagadeeshan S."/>
            <person name="Jeck W.R."/>
            <person name="Johnson J."/>
            <person name="Jones C.D."/>
            <person name="Jordan W.C."/>
            <person name="Karpen G.H."/>
            <person name="Kataoka E."/>
            <person name="Keightley P.D."/>
            <person name="Kheradpour P."/>
            <person name="Kirkness E.F."/>
            <person name="Koerich L.B."/>
            <person name="Kristiansen K."/>
            <person name="Kudrna D."/>
            <person name="Kulathinal R.J."/>
            <person name="Kumar S."/>
            <person name="Kwok R."/>
            <person name="Lander E."/>
            <person name="Langley C.H."/>
            <person name="Lapoint R."/>
            <person name="Lazzaro B.P."/>
            <person name="Lee S.J."/>
            <person name="Levesque L."/>
            <person name="Li R."/>
            <person name="Lin C.F."/>
            <person name="Lin M.F."/>
            <person name="Lindblad-Toh K."/>
            <person name="Llopart A."/>
            <person name="Long M."/>
            <person name="Low L."/>
            <person name="Lozovsky E."/>
            <person name="Lu J."/>
            <person name="Luo M."/>
            <person name="Machado C.A."/>
            <person name="Makalowski W."/>
            <person name="Marzo M."/>
            <person name="Matsuda M."/>
            <person name="Matzkin L."/>
            <person name="McAllister B."/>
            <person name="McBride C.S."/>
            <person name="McKernan B."/>
            <person name="McKernan K."/>
            <person name="Mendez-Lago M."/>
            <person name="Minx P."/>
            <person name="Mollenhauer M.U."/>
            <person name="Montooth K."/>
            <person name="Mount S.M."/>
            <person name="Mu X."/>
            <person name="Myers E."/>
            <person name="Negre B."/>
            <person name="Newfeld S."/>
            <person name="Nielsen R."/>
            <person name="Noor M.A."/>
            <person name="O'Grady P."/>
            <person name="Pachter L."/>
            <person name="Papaceit M."/>
            <person name="Parisi M.J."/>
            <person name="Parisi M."/>
            <person name="Parts L."/>
            <person name="Pedersen J.S."/>
            <person name="Pesole G."/>
            <person name="Phillippy A.M."/>
            <person name="Ponting C.P."/>
            <person name="Pop M."/>
            <person name="Porcelli D."/>
            <person name="Powell J.R."/>
            <person name="Prohaska S."/>
            <person name="Pruitt K."/>
            <person name="Puig M."/>
            <person name="Quesneville H."/>
            <person name="Ram K.R."/>
            <person name="Rand D."/>
            <person name="Rasmussen M.D."/>
            <person name="Reed L.K."/>
            <person name="Reenan R."/>
            <person name="Reily A."/>
            <person name="Remington K.A."/>
            <person name="Rieger T.T."/>
            <person name="Ritchie M.G."/>
            <person name="Robin C."/>
            <person name="Rogers Y.H."/>
            <person name="Rohde C."/>
            <person name="Rozas J."/>
            <person name="Rubenfield M.J."/>
            <person name="Ruiz A."/>
            <person name="Russo S."/>
            <person name="Salzberg S.L."/>
            <person name="Sanchez-Gracia A."/>
            <person name="Saranga D.J."/>
            <person name="Sato H."/>
            <person name="Schaeffer S.W."/>
            <person name="Schatz M.C."/>
            <person name="Schlenke T."/>
            <person name="Schwartz R."/>
            <person name="Segarra C."/>
            <person name="Singh R.S."/>
            <person name="Sirot L."/>
            <person name="Sirota M."/>
            <person name="Sisneros N.B."/>
            <person name="Smith C.D."/>
            <person name="Smith T.F."/>
            <person name="Spieth J."/>
            <person name="Stage D.E."/>
            <person name="Stark A."/>
            <person name="Stephan W."/>
            <person name="Strausberg R.L."/>
            <person name="Strempel S."/>
            <person name="Sturgill D."/>
            <person name="Sutton G."/>
            <person name="Sutton G.G."/>
            <person name="Tao W."/>
            <person name="Teichmann S."/>
            <person name="Tobari Y.N."/>
            <person name="Tomimura Y."/>
            <person name="Tsolas J.M."/>
            <person name="Valente V.L."/>
            <person name="Venter E."/>
            <person name="Venter J.C."/>
            <person name="Vicario S."/>
            <person name="Vieira F.G."/>
            <person name="Vilella A.J."/>
            <person name="Villasante A."/>
            <person name="Walenz B."/>
            <person name="Wang J."/>
            <person name="Wasserman M."/>
            <person name="Watts T."/>
            <person name="Wilson D."/>
            <person name="Wilson R.K."/>
            <person name="Wing R.A."/>
            <person name="Wolfner M.F."/>
            <person name="Wong A."/>
            <person name="Wong G.K."/>
            <person name="Wu C.I."/>
            <person name="Wu G."/>
            <person name="Yamamoto D."/>
            <person name="Yang H.P."/>
            <person name="Yang S.P."/>
            <person name="Yorke J.A."/>
            <person name="Yoshida K."/>
            <person name="Zdobnov E."/>
            <person name="Zhang P."/>
            <person name="Zhang Y."/>
            <person name="Zimin A.V."/>
            <person name="Baldwin J."/>
            <person name="Abdouelleil A."/>
            <person name="Abdulkadir J."/>
            <person name="Abebe A."/>
            <person name="Abera B."/>
            <person name="Abreu J."/>
            <person name="Acer S.C."/>
            <person name="Aftuck L."/>
            <person name="Alexander A."/>
            <person name="An P."/>
            <person name="Anderson E."/>
            <person name="Anderson S."/>
            <person name="Arachi H."/>
            <person name="Azer M."/>
            <person name="Bachantsang P."/>
            <person name="Barry A."/>
            <person name="Bayul T."/>
            <person name="Berlin A."/>
            <person name="Bessette D."/>
            <person name="Bloom T."/>
            <person name="Blye J."/>
            <person name="Boguslavskiy L."/>
            <person name="Bonnet C."/>
            <person name="Boukhgalter B."/>
            <person name="Bourzgui I."/>
            <person name="Brown A."/>
            <person name="Cahill P."/>
            <person name="Channer S."/>
            <person name="Cheshatsang Y."/>
            <person name="Chuda L."/>
            <person name="Citroen M."/>
            <person name="Collymore A."/>
            <person name="Cooke P."/>
            <person name="Costello M."/>
            <person name="D'Aco K."/>
            <person name="Daza R."/>
            <person name="De Haan G."/>
            <person name="DeGray S."/>
            <person name="DeMaso C."/>
            <person name="Dhargay N."/>
            <person name="Dooley K."/>
            <person name="Dooley E."/>
            <person name="Doricent M."/>
            <person name="Dorje P."/>
            <person name="Dorjee K."/>
            <person name="Dupes A."/>
            <person name="Elong R."/>
            <person name="Falk J."/>
            <person name="Farina A."/>
            <person name="Faro S."/>
            <person name="Ferguson D."/>
            <person name="Fisher S."/>
            <person name="Foley C.D."/>
            <person name="Franke A."/>
            <person name="Friedrich D."/>
            <person name="Gadbois L."/>
            <person name="Gearin G."/>
            <person name="Gearin C.R."/>
            <person name="Giannoukos G."/>
            <person name="Goode T."/>
            <person name="Graham J."/>
            <person name="Grandbois E."/>
            <person name="Grewal S."/>
            <person name="Gyaltsen K."/>
            <person name="Hafez N."/>
            <person name="Hagos B."/>
            <person name="Hall J."/>
            <person name="Henson C."/>
            <person name="Hollinger A."/>
            <person name="Honan T."/>
            <person name="Huard M.D."/>
            <person name="Hughes L."/>
            <person name="Hurhula B."/>
            <person name="Husby M.E."/>
            <person name="Kamat A."/>
            <person name="Kanga B."/>
            <person name="Kashin S."/>
            <person name="Khazanovich D."/>
            <person name="Kisner P."/>
            <person name="Lance K."/>
            <person name="Lara M."/>
            <person name="Lee W."/>
            <person name="Lennon N."/>
            <person name="Letendre F."/>
            <person name="LeVine R."/>
            <person name="Lipovsky A."/>
            <person name="Liu X."/>
            <person name="Liu J."/>
            <person name="Liu S."/>
            <person name="Lokyitsang T."/>
            <person name="Lokyitsang Y."/>
            <person name="Lubonja R."/>
            <person name="Lui A."/>
            <person name="MacDonald P."/>
            <person name="Magnisalis V."/>
            <person name="Maru K."/>
            <person name="Matthews C."/>
            <person name="McCusker W."/>
            <person name="McDonough S."/>
            <person name="Mehta T."/>
            <person name="Meldrim J."/>
            <person name="Meneus L."/>
            <person name="Mihai O."/>
            <person name="Mihalev A."/>
            <person name="Mihova T."/>
            <person name="Mittelman R."/>
            <person name="Mlenga V."/>
            <person name="Montmayeur A."/>
            <person name="Mulrain L."/>
            <person name="Navidi A."/>
            <person name="Naylor J."/>
            <person name="Negash T."/>
            <person name="Nguyen T."/>
            <person name="Nguyen N."/>
            <person name="Nicol R."/>
            <person name="Norbu C."/>
            <person name="Norbu N."/>
            <person name="Novod N."/>
            <person name="O'Neill B."/>
            <person name="Osman S."/>
            <person name="Markiewicz E."/>
            <person name="Oyono O.L."/>
            <person name="Patti C."/>
            <person name="Phunkhang P."/>
            <person name="Pierre F."/>
            <person name="Priest M."/>
            <person name="Raghuraman S."/>
            <person name="Rege F."/>
            <person name="Reyes R."/>
            <person name="Rise C."/>
            <person name="Rogov P."/>
            <person name="Ross K."/>
            <person name="Ryan E."/>
            <person name="Settipalli S."/>
            <person name="Shea T."/>
            <person name="Sherpa N."/>
            <person name="Shi L."/>
            <person name="Shih D."/>
            <person name="Sparrow T."/>
            <person name="Spaulding J."/>
            <person name="Stalker J."/>
            <person name="Stange-Thomann N."/>
            <person name="Stavropoulos S."/>
            <person name="Stone C."/>
            <person name="Strader C."/>
            <person name="Tesfaye S."/>
            <person name="Thomson T."/>
            <person name="Thoulutsang Y."/>
            <person name="Thoulutsang D."/>
            <person name="Topham K."/>
            <person name="Topping I."/>
            <person name="Tsamla T."/>
            <person name="Vassiliev H."/>
            <person name="Vo A."/>
            <person name="Wangchuk T."/>
            <person name="Wangdi T."/>
            <person name="Weiand M."/>
            <person name="Wilkinson J."/>
            <person name="Wilson A."/>
            <person name="Yadav S."/>
            <person name="Young G."/>
            <person name="Yu Q."/>
            <person name="Zembek L."/>
            <person name="Zhong D."/>
            <person name="Zimmer A."/>
            <person name="Zwirko Z."/>
            <person name="Jaffe D.B."/>
            <person name="Alvarez P."/>
            <person name="Brockman W."/>
            <person name="Butler J."/>
            <person name="Chin C."/>
            <person name="Gnerre S."/>
            <person name="Grabherr M."/>
            <person name="Kleber M."/>
            <person name="Mauceli E."/>
            <person name="MacCallum I."/>
        </authorList>
    </citation>
    <scope>NUCLEOTIDE SEQUENCE [LARGE SCALE GENOMIC DNA]</scope>
    <source>
        <strain evidence="13">Tucson 15287-2541.00</strain>
    </source>
</reference>
<dbReference type="Proteomes" id="UP000001070">
    <property type="component" value="Unassembled WGS sequence"/>
</dbReference>
<dbReference type="PROSITE" id="PS51885">
    <property type="entry name" value="NEPRILYSIN"/>
    <property type="match status" value="1"/>
</dbReference>
<dbReference type="AlphaFoldDB" id="B4JSD1"/>
<evidence type="ECO:0000256" key="4">
    <source>
        <dbReference type="ARBA" id="ARBA00022670"/>
    </source>
</evidence>
<dbReference type="InParanoid" id="B4JSD1"/>
<dbReference type="GO" id="GO:0046872">
    <property type="term" value="F:metal ion binding"/>
    <property type="evidence" value="ECO:0007669"/>
    <property type="project" value="UniProtKB-KW"/>
</dbReference>
<keyword evidence="6" id="KW-0378">Hydrolase</keyword>
<dbReference type="GO" id="GO:0004222">
    <property type="term" value="F:metalloendopeptidase activity"/>
    <property type="evidence" value="ECO:0007669"/>
    <property type="project" value="InterPro"/>
</dbReference>
<organism evidence="13">
    <name type="scientific">Drosophila grimshawi</name>
    <name type="common">Hawaiian fruit fly</name>
    <name type="synonym">Idiomyia grimshawi</name>
    <dbReference type="NCBI Taxonomy" id="7222"/>
    <lineage>
        <taxon>Eukaryota</taxon>
        <taxon>Metazoa</taxon>
        <taxon>Ecdysozoa</taxon>
        <taxon>Arthropoda</taxon>
        <taxon>Hexapoda</taxon>
        <taxon>Insecta</taxon>
        <taxon>Pterygota</taxon>
        <taxon>Neoptera</taxon>
        <taxon>Endopterygota</taxon>
        <taxon>Diptera</taxon>
        <taxon>Brachycera</taxon>
        <taxon>Muscomorpha</taxon>
        <taxon>Ephydroidea</taxon>
        <taxon>Drosophilidae</taxon>
        <taxon>Drosophila</taxon>
        <taxon>Hawaiian Drosophila</taxon>
    </lineage>
</organism>
<dbReference type="PhylomeDB" id="B4JSD1"/>
<dbReference type="HOGENOM" id="CLU_006187_4_3_1"/>
<comment type="cofactor">
    <cofactor evidence="1">
        <name>Zn(2+)</name>
        <dbReference type="ChEBI" id="CHEBI:29105"/>
    </cofactor>
</comment>
<keyword evidence="13" id="KW-1185">Reference proteome</keyword>
<evidence type="ECO:0000313" key="12">
    <source>
        <dbReference type="EMBL" id="EDV94671.1"/>
    </source>
</evidence>
<evidence type="ECO:0000259" key="10">
    <source>
        <dbReference type="Pfam" id="PF01431"/>
    </source>
</evidence>
<evidence type="ECO:0000313" key="13">
    <source>
        <dbReference type="Proteomes" id="UP000001070"/>
    </source>
</evidence>
<evidence type="ECO:0000256" key="6">
    <source>
        <dbReference type="ARBA" id="ARBA00022801"/>
    </source>
</evidence>
<dbReference type="GO" id="GO:0005886">
    <property type="term" value="C:plasma membrane"/>
    <property type="evidence" value="ECO:0007669"/>
    <property type="project" value="UniProtKB-SubCell"/>
</dbReference>
<dbReference type="InterPro" id="IPR024079">
    <property type="entry name" value="MetalloPept_cat_dom_sf"/>
</dbReference>
<keyword evidence="7" id="KW-0862">Zinc</keyword>
<dbReference type="SUPFAM" id="SSF55486">
    <property type="entry name" value="Metalloproteases ('zincins'), catalytic domain"/>
    <property type="match status" value="1"/>
</dbReference>
<keyword evidence="4" id="KW-0645">Protease</keyword>
<keyword evidence="8" id="KW-0482">Metalloprotease</keyword>
<dbReference type="FunCoup" id="B4JSD1">
    <property type="interactions" value="11"/>
</dbReference>
<comment type="subcellular location">
    <subcellularLocation>
        <location evidence="2">Cell membrane</location>
        <topology evidence="2">Single-pass type II membrane protein</topology>
    </subcellularLocation>
</comment>
<evidence type="ECO:0000256" key="5">
    <source>
        <dbReference type="ARBA" id="ARBA00022723"/>
    </source>
</evidence>
<dbReference type="Gene3D" id="1.10.1380.10">
    <property type="entry name" value="Neutral endopeptidase , domain2"/>
    <property type="match status" value="2"/>
</dbReference>
<protein>
    <submittedName>
        <fullName evidence="12">GH18334</fullName>
    </submittedName>
</protein>
<comment type="similarity">
    <text evidence="3">Belongs to the peptidase M13 family.</text>
</comment>
<evidence type="ECO:0000259" key="11">
    <source>
        <dbReference type="Pfam" id="PF05649"/>
    </source>
</evidence>
<gene>
    <name evidence="12" type="primary">Dgri\GH18334</name>
    <name evidence="12" type="ORF">Dgri_GH18334</name>
</gene>
<dbReference type="EMBL" id="CH916373">
    <property type="protein sequence ID" value="EDV94671.1"/>
    <property type="molecule type" value="Genomic_DNA"/>
</dbReference>
<feature type="domain" description="Peptidase M13 C-terminal" evidence="10">
    <location>
        <begin position="540"/>
        <end position="740"/>
    </location>
</feature>
<feature type="region of interest" description="Disordered" evidence="9">
    <location>
        <begin position="14"/>
        <end position="39"/>
    </location>
</feature>
<dbReference type="InterPro" id="IPR000718">
    <property type="entry name" value="Peptidase_M13"/>
</dbReference>
<sequence length="743" mass="86033">MQNVAIARYNTVNRMPQGGHFHNNHDDNRHPLESNKDRRTRQTMARDINKYMNLSVDPCVDFYEYACGNWSRYHNRQLREGQLITAQRLVELGIEEQLQELLTLPLPPQNHPNEYSATSAANVRKVRTFYDACIAIEANAAERRQFLMKILRDHGGLRNIPNSHWKPNYHWLQVLASLRRNYGLDILIGLDVDLNLQQLRGNSVYLGEPQLTIIPAEHCNARITRQSNVRDEIYEEIQEQVADNMRNWFAMESGEAARFAGDIVRFEFELCKRMREQEIILVPPAVDSFQQEMLPVGRSRIGQDRLRQQNGGAATGSSLYPRMTLIELTSKLGNSLDFKLYVESILEDTYSDYVYLRSQSYLQHLVRTAKANNQVTISGYILYRALLELDQPPVVEQAIRRPRQCVQVLQRLFPQVLGDMYQRHVHRDDAQQDMEQIFTDVVKAFEQQLHVDWLDETDRRTARTRLSQYHIQWPDYQDVSLASLQFLKTGGYWQRLETALHFNAREQLNSLRGNDFGRTATGSEAVNAFEVRASLVQRQHAVLVGWGLMQAPYYSYTYPRAMRYALLGQRLASALLQGFDDEGWNRDAQATTPWNDITMSGYRNVSECQRAQYSNYLSNDPDEFRNATRLREIIADGSALNVAFNAYLNWLTLMDHKSKALLLRETLPGLNFSNTQLFFIYFAQTRCWARRDEEPASEALPLMQHTPQRWDVNGPLSNSDEFGREFNCALGSPMNSGNKCLIY</sequence>
<dbReference type="Pfam" id="PF05649">
    <property type="entry name" value="Peptidase_M13_N"/>
    <property type="match status" value="1"/>
</dbReference>
<proteinExistence type="inferred from homology"/>
<dbReference type="GO" id="GO:0016485">
    <property type="term" value="P:protein processing"/>
    <property type="evidence" value="ECO:0007669"/>
    <property type="project" value="TreeGrafter"/>
</dbReference>
<evidence type="ECO:0000256" key="3">
    <source>
        <dbReference type="ARBA" id="ARBA00007357"/>
    </source>
</evidence>
<dbReference type="OrthoDB" id="7912177at2759"/>
<accession>B4JSD1</accession>
<name>B4JSD1_DROGR</name>